<reference evidence="2" key="1">
    <citation type="submission" date="2021-01" db="EMBL/GenBank/DDBJ databases">
        <authorList>
            <person name="Corre E."/>
            <person name="Pelletier E."/>
            <person name="Niang G."/>
            <person name="Scheremetjew M."/>
            <person name="Finn R."/>
            <person name="Kale V."/>
            <person name="Holt S."/>
            <person name="Cochrane G."/>
            <person name="Meng A."/>
            <person name="Brown T."/>
            <person name="Cohen L."/>
        </authorList>
    </citation>
    <scope>NUCLEOTIDE SEQUENCE</scope>
    <source>
        <strain evidence="2">CCAP979/52</strain>
    </source>
</reference>
<sequence length="148" mass="16665">MLPKKNCTLGIWDLGLATDRHQIPRRQSTLTTTMDNRSLKAKSSKYQQAQAKRPFKAQAFTPRPSYLTQVKRSYKSADKVDTQVLQPTSTKAMYGNNPSDRILNTDDHNGNAPSARFDDAPDNDSDYVYDVAAIRIIIHNALALARRI</sequence>
<name>A0A7S0QNQ3_9CRYP</name>
<feature type="region of interest" description="Disordered" evidence="1">
    <location>
        <begin position="88"/>
        <end position="121"/>
    </location>
</feature>
<organism evidence="2">
    <name type="scientific">Cryptomonas curvata</name>
    <dbReference type="NCBI Taxonomy" id="233186"/>
    <lineage>
        <taxon>Eukaryota</taxon>
        <taxon>Cryptophyceae</taxon>
        <taxon>Cryptomonadales</taxon>
        <taxon>Cryptomonadaceae</taxon>
        <taxon>Cryptomonas</taxon>
    </lineage>
</organism>
<gene>
    <name evidence="2" type="ORF">CCUR1050_LOCUS21578</name>
</gene>
<feature type="region of interest" description="Disordered" evidence="1">
    <location>
        <begin position="36"/>
        <end position="62"/>
    </location>
</feature>
<evidence type="ECO:0000256" key="1">
    <source>
        <dbReference type="SAM" id="MobiDB-lite"/>
    </source>
</evidence>
<proteinExistence type="predicted"/>
<dbReference type="AlphaFoldDB" id="A0A7S0QNQ3"/>
<protein>
    <submittedName>
        <fullName evidence="2">Uncharacterized protein</fullName>
    </submittedName>
</protein>
<feature type="compositionally biased region" description="Polar residues" evidence="1">
    <location>
        <begin position="88"/>
        <end position="99"/>
    </location>
</feature>
<evidence type="ECO:0000313" key="2">
    <source>
        <dbReference type="EMBL" id="CAD8643893.1"/>
    </source>
</evidence>
<accession>A0A7S0QNQ3</accession>
<dbReference type="EMBL" id="HBEZ01039207">
    <property type="protein sequence ID" value="CAD8643893.1"/>
    <property type="molecule type" value="Transcribed_RNA"/>
</dbReference>